<dbReference type="AlphaFoldDB" id="A0A2G8LAW0"/>
<dbReference type="Proteomes" id="UP000230750">
    <property type="component" value="Unassembled WGS sequence"/>
</dbReference>
<protein>
    <recommendedName>
        <fullName evidence="5">Transmembrane protein</fullName>
    </recommendedName>
</protein>
<organism evidence="3 4">
    <name type="scientific">Stichopus japonicus</name>
    <name type="common">Sea cucumber</name>
    <dbReference type="NCBI Taxonomy" id="307972"/>
    <lineage>
        <taxon>Eukaryota</taxon>
        <taxon>Metazoa</taxon>
        <taxon>Echinodermata</taxon>
        <taxon>Eleutherozoa</taxon>
        <taxon>Echinozoa</taxon>
        <taxon>Holothuroidea</taxon>
        <taxon>Aspidochirotacea</taxon>
        <taxon>Aspidochirotida</taxon>
        <taxon>Stichopodidae</taxon>
        <taxon>Apostichopus</taxon>
    </lineage>
</organism>
<gene>
    <name evidence="3" type="ORF">BSL78_05716</name>
</gene>
<keyword evidence="2" id="KW-1133">Transmembrane helix</keyword>
<name>A0A2G8LAW0_STIJA</name>
<keyword evidence="2" id="KW-0812">Transmembrane</keyword>
<feature type="transmembrane region" description="Helical" evidence="2">
    <location>
        <begin position="68"/>
        <end position="86"/>
    </location>
</feature>
<feature type="transmembrane region" description="Helical" evidence="2">
    <location>
        <begin position="28"/>
        <end position="48"/>
    </location>
</feature>
<feature type="region of interest" description="Disordered" evidence="1">
    <location>
        <begin position="197"/>
        <end position="223"/>
    </location>
</feature>
<sequence length="223" mass="24680">MADNSDSTNDDNVMTDHESARIFKRLEVIGILIMIFGSIQIIFGRSLAAGHSSTHYKCENGDAELPDIGWDAWNGVLAFVTGLFGIHSREDKWKLVTFLVTDICAAVTSAFCMMWLIIYLVDVNDHYSSALYPLLCIILALQMISCLIGARLSCDLICCRPTLDAQDLHQVVVYNPNVAQGENPITIQLPIISESPENLDNENPDGQSTDRENSPEKCSVLNE</sequence>
<evidence type="ECO:0000313" key="4">
    <source>
        <dbReference type="Proteomes" id="UP000230750"/>
    </source>
</evidence>
<keyword evidence="2" id="KW-0472">Membrane</keyword>
<proteinExistence type="predicted"/>
<feature type="transmembrane region" description="Helical" evidence="2">
    <location>
        <begin position="98"/>
        <end position="118"/>
    </location>
</feature>
<evidence type="ECO:0000256" key="1">
    <source>
        <dbReference type="SAM" id="MobiDB-lite"/>
    </source>
</evidence>
<feature type="transmembrane region" description="Helical" evidence="2">
    <location>
        <begin position="130"/>
        <end position="150"/>
    </location>
</feature>
<evidence type="ECO:0000313" key="3">
    <source>
        <dbReference type="EMBL" id="PIK57389.1"/>
    </source>
</evidence>
<evidence type="ECO:0000256" key="2">
    <source>
        <dbReference type="SAM" id="Phobius"/>
    </source>
</evidence>
<dbReference type="EMBL" id="MRZV01000144">
    <property type="protein sequence ID" value="PIK57389.1"/>
    <property type="molecule type" value="Genomic_DNA"/>
</dbReference>
<evidence type="ECO:0008006" key="5">
    <source>
        <dbReference type="Google" id="ProtNLM"/>
    </source>
</evidence>
<accession>A0A2G8LAW0</accession>
<comment type="caution">
    <text evidence="3">The sequence shown here is derived from an EMBL/GenBank/DDBJ whole genome shotgun (WGS) entry which is preliminary data.</text>
</comment>
<keyword evidence="4" id="KW-1185">Reference proteome</keyword>
<reference evidence="3 4" key="1">
    <citation type="journal article" date="2017" name="PLoS Biol.">
        <title>The sea cucumber genome provides insights into morphological evolution and visceral regeneration.</title>
        <authorList>
            <person name="Zhang X."/>
            <person name="Sun L."/>
            <person name="Yuan J."/>
            <person name="Sun Y."/>
            <person name="Gao Y."/>
            <person name="Zhang L."/>
            <person name="Li S."/>
            <person name="Dai H."/>
            <person name="Hamel J.F."/>
            <person name="Liu C."/>
            <person name="Yu Y."/>
            <person name="Liu S."/>
            <person name="Lin W."/>
            <person name="Guo K."/>
            <person name="Jin S."/>
            <person name="Xu P."/>
            <person name="Storey K.B."/>
            <person name="Huan P."/>
            <person name="Zhang T."/>
            <person name="Zhou Y."/>
            <person name="Zhang J."/>
            <person name="Lin C."/>
            <person name="Li X."/>
            <person name="Xing L."/>
            <person name="Huo D."/>
            <person name="Sun M."/>
            <person name="Wang L."/>
            <person name="Mercier A."/>
            <person name="Li F."/>
            <person name="Yang H."/>
            <person name="Xiang J."/>
        </authorList>
    </citation>
    <scope>NUCLEOTIDE SEQUENCE [LARGE SCALE GENOMIC DNA]</scope>
    <source>
        <strain evidence="3">Shaxun</strain>
        <tissue evidence="3">Muscle</tissue>
    </source>
</reference>